<dbReference type="Proteomes" id="UP000259636">
    <property type="component" value="Chromosome"/>
</dbReference>
<evidence type="ECO:0000313" key="2">
    <source>
        <dbReference type="Proteomes" id="UP000259636"/>
    </source>
</evidence>
<gene>
    <name evidence="1" type="ORF">D0C37_20540</name>
</gene>
<dbReference type="KEGG" id="sky:D0C37_20540"/>
<protein>
    <submittedName>
        <fullName evidence="1">Uncharacterized protein</fullName>
    </submittedName>
</protein>
<organism evidence="1 2">
    <name type="scientific">Streptomyces koyangensis</name>
    <dbReference type="NCBI Taxonomy" id="188770"/>
    <lineage>
        <taxon>Bacteria</taxon>
        <taxon>Bacillati</taxon>
        <taxon>Actinomycetota</taxon>
        <taxon>Actinomycetes</taxon>
        <taxon>Kitasatosporales</taxon>
        <taxon>Streptomycetaceae</taxon>
        <taxon>Streptomyces</taxon>
        <taxon>Streptomyces aurantiacus group</taxon>
    </lineage>
</organism>
<dbReference type="EMBL" id="CP031742">
    <property type="protein sequence ID" value="AXQ56748.1"/>
    <property type="molecule type" value="Genomic_DNA"/>
</dbReference>
<sequence>MPYVAWHPRTRRPLVVLTRSGPCAKVRLVHSEVPFEVPVGELEHYPWAADPHAPPGFVAVLLDTPHAVREGDWVVVVGCARRVRAVASYSAGSRLLELDGYGKWVLAAPRVAYRRSSAAGQAH</sequence>
<proteinExistence type="predicted"/>
<evidence type="ECO:0000313" key="1">
    <source>
        <dbReference type="EMBL" id="AXQ56748.1"/>
    </source>
</evidence>
<dbReference type="AlphaFoldDB" id="A0A385DED2"/>
<dbReference type="RefSeq" id="WP_117349979.1">
    <property type="nucleotide sequence ID" value="NZ_CP031742.1"/>
</dbReference>
<accession>A0A385DED2</accession>
<dbReference type="GeneID" id="300116541"/>
<reference evidence="1 2" key="1">
    <citation type="submission" date="2018-08" db="EMBL/GenBank/DDBJ databases">
        <authorList>
            <person name="Ferrada E.E."/>
            <person name="Latorre B.A."/>
        </authorList>
    </citation>
    <scope>NUCLEOTIDE SEQUENCE [LARGE SCALE GENOMIC DNA]</scope>
    <source>
        <strain evidence="1 2">VK-A60T</strain>
    </source>
</reference>
<name>A0A385DED2_9ACTN</name>